<dbReference type="Proteomes" id="UP001290462">
    <property type="component" value="Unassembled WGS sequence"/>
</dbReference>
<organism evidence="1 2">
    <name type="scientific">Carnobacterium maltaromaticum</name>
    <name type="common">Carnobacterium piscicola</name>
    <dbReference type="NCBI Taxonomy" id="2751"/>
    <lineage>
        <taxon>Bacteria</taxon>
        <taxon>Bacillati</taxon>
        <taxon>Bacillota</taxon>
        <taxon>Bacilli</taxon>
        <taxon>Lactobacillales</taxon>
        <taxon>Carnobacteriaceae</taxon>
        <taxon>Carnobacterium</taxon>
    </lineage>
</organism>
<reference evidence="1" key="1">
    <citation type="submission" date="2023-08" db="EMBL/GenBank/DDBJ databases">
        <title>Genomic characterization of piscicolin 126 produced by Carnobacterium maltaromaticum CM22 strain isolated from salmon (Salmo salar).</title>
        <authorList>
            <person name="Gonzalez-Gragera E."/>
            <person name="Garcia-Lopez J.D."/>
            <person name="Teso-Perez C."/>
            <person name="Gimenez-Hernandez I."/>
            <person name="Peralta-Sanchez J.M."/>
            <person name="Valdivia E."/>
            <person name="Montalban-Lopez M."/>
            <person name="Martin-Platero A.M."/>
            <person name="Banos A."/>
            <person name="Martinez-Bueno M."/>
        </authorList>
    </citation>
    <scope>NUCLEOTIDE SEQUENCE</scope>
    <source>
        <strain evidence="1">CM22</strain>
    </source>
</reference>
<dbReference type="RefSeq" id="WP_322808464.1">
    <property type="nucleotide sequence ID" value="NZ_JAVBVO010000002.1"/>
</dbReference>
<evidence type="ECO:0000313" key="2">
    <source>
        <dbReference type="Proteomes" id="UP001290462"/>
    </source>
</evidence>
<evidence type="ECO:0000313" key="1">
    <source>
        <dbReference type="EMBL" id="MDZ5757612.1"/>
    </source>
</evidence>
<comment type="caution">
    <text evidence="1">The sequence shown here is derived from an EMBL/GenBank/DDBJ whole genome shotgun (WGS) entry which is preliminary data.</text>
</comment>
<accession>A0AAW9JMI0</accession>
<protein>
    <submittedName>
        <fullName evidence="1">Uncharacterized protein</fullName>
    </submittedName>
</protein>
<name>A0AAW9JMI0_CARML</name>
<gene>
    <name evidence="1" type="ORF">RAK27_02970</name>
</gene>
<dbReference type="EMBL" id="JAVBVO010000002">
    <property type="protein sequence ID" value="MDZ5757612.1"/>
    <property type="molecule type" value="Genomic_DNA"/>
</dbReference>
<proteinExistence type="predicted"/>
<sequence length="132" mass="15011">MKKTKKGPLVIAIFFLLALYSGIFLSYRKGNLNQAIADSTWVYQTSEGIHGEIKFLKNQRAKIVTSEGTNYSGTYQVNNYSRGIIIKTKKGLLELSIMDEYKESKGFVGAIKMVNEEEYTSVDFYKENSQNK</sequence>
<dbReference type="AlphaFoldDB" id="A0AAW9JMI0"/>